<comment type="caution">
    <text evidence="9">The sequence shown here is derived from an EMBL/GenBank/DDBJ whole genome shotgun (WGS) entry which is preliminary data.</text>
</comment>
<dbReference type="PANTHER" id="PTHR11692:SF0">
    <property type="entry name" value="BIFUNCTIONAL PURINE BIOSYNTHESIS PROTEIN ATIC"/>
    <property type="match status" value="1"/>
</dbReference>
<dbReference type="SUPFAM" id="SSF52335">
    <property type="entry name" value="Methylglyoxal synthase-like"/>
    <property type="match status" value="1"/>
</dbReference>
<dbReference type="GO" id="GO:0006189">
    <property type="term" value="P:'de novo' IMP biosynthetic process"/>
    <property type="evidence" value="ECO:0007669"/>
    <property type="project" value="UniProtKB-UniPathway"/>
</dbReference>
<dbReference type="CDD" id="cd01421">
    <property type="entry name" value="IMPCH"/>
    <property type="match status" value="1"/>
</dbReference>
<keyword evidence="5" id="KW-0658">Purine biosynthesis</keyword>
<evidence type="ECO:0000256" key="6">
    <source>
        <dbReference type="ARBA" id="ARBA00022801"/>
    </source>
</evidence>
<comment type="similarity">
    <text evidence="3">Belongs to the PurH family.</text>
</comment>
<evidence type="ECO:0000256" key="3">
    <source>
        <dbReference type="ARBA" id="ARBA00007667"/>
    </source>
</evidence>
<keyword evidence="7" id="KW-0511">Multifunctional enzyme</keyword>
<dbReference type="InterPro" id="IPR011607">
    <property type="entry name" value="MGS-like_dom"/>
</dbReference>
<dbReference type="EC" id="2.1.2.3" evidence="9"/>
<proteinExistence type="inferred from homology"/>
<dbReference type="GO" id="GO:0003937">
    <property type="term" value="F:IMP cyclohydrolase activity"/>
    <property type="evidence" value="ECO:0007669"/>
    <property type="project" value="UniProtKB-EC"/>
</dbReference>
<dbReference type="InterPro" id="IPR002695">
    <property type="entry name" value="PurH-like"/>
</dbReference>
<dbReference type="Gene3D" id="3.40.140.20">
    <property type="match status" value="1"/>
</dbReference>
<reference evidence="9 10" key="1">
    <citation type="submission" date="2020-03" db="EMBL/GenBank/DDBJ databases">
        <title>Metabolic flexibility allows generalist bacteria to become dominant in a frequently disturbed ecosystem.</title>
        <authorList>
            <person name="Chen Y.-J."/>
            <person name="Leung P.M."/>
            <person name="Bay S.K."/>
            <person name="Hugenholtz P."/>
            <person name="Kessler A.J."/>
            <person name="Shelley G."/>
            <person name="Waite D.W."/>
            <person name="Cook P.L."/>
            <person name="Greening C."/>
        </authorList>
    </citation>
    <scope>NUCLEOTIDE SEQUENCE [LARGE SCALE GENOMIC DNA]</scope>
    <source>
        <strain evidence="9">SS_bin_28</strain>
    </source>
</reference>
<dbReference type="InterPro" id="IPR016193">
    <property type="entry name" value="Cytidine_deaminase-like"/>
</dbReference>
<evidence type="ECO:0000256" key="7">
    <source>
        <dbReference type="ARBA" id="ARBA00023268"/>
    </source>
</evidence>
<dbReference type="SMART" id="SM00851">
    <property type="entry name" value="MGS"/>
    <property type="match status" value="1"/>
</dbReference>
<evidence type="ECO:0000313" key="9">
    <source>
        <dbReference type="EMBL" id="NNF05664.1"/>
    </source>
</evidence>
<dbReference type="SUPFAM" id="SSF53927">
    <property type="entry name" value="Cytidine deaminase-like"/>
    <property type="match status" value="1"/>
</dbReference>
<dbReference type="Gene3D" id="3.40.50.1380">
    <property type="entry name" value="Methylglyoxal synthase-like domain"/>
    <property type="match status" value="1"/>
</dbReference>
<dbReference type="EC" id="3.5.4.10" evidence="9"/>
<keyword evidence="6 9" id="KW-0378">Hydrolase</keyword>
<keyword evidence="4 9" id="KW-0808">Transferase</keyword>
<feature type="domain" description="MGS-like" evidence="8">
    <location>
        <begin position="1"/>
        <end position="149"/>
    </location>
</feature>
<comment type="pathway">
    <text evidence="2">Purine metabolism; IMP biosynthesis via de novo pathway; 5-formamido-1-(5-phospho-D-ribosyl)imidazole-4-carboxamide from 5-amino-1-(5-phospho-D-ribosyl)imidazole-4-carboxamide (10-formyl THF route): step 1/1.</text>
</comment>
<feature type="non-terminal residue" evidence="9">
    <location>
        <position position="360"/>
    </location>
</feature>
<dbReference type="GO" id="GO:0004643">
    <property type="term" value="F:phosphoribosylaminoimidazolecarboxamide formyltransferase activity"/>
    <property type="evidence" value="ECO:0007669"/>
    <property type="project" value="UniProtKB-EC"/>
</dbReference>
<dbReference type="PROSITE" id="PS51855">
    <property type="entry name" value="MGS"/>
    <property type="match status" value="1"/>
</dbReference>
<protein>
    <submittedName>
        <fullName evidence="9">Bifunctional phosphoribosylaminoimidazolecarboxamide formyltransferase/IMP cyclohydrolase</fullName>
        <ecNumber evidence="9">2.1.2.3</ecNumber>
        <ecNumber evidence="9">3.5.4.10</ecNumber>
    </submittedName>
</protein>
<dbReference type="GO" id="GO:0005829">
    <property type="term" value="C:cytosol"/>
    <property type="evidence" value="ECO:0007669"/>
    <property type="project" value="TreeGrafter"/>
</dbReference>
<evidence type="ECO:0000256" key="1">
    <source>
        <dbReference type="ARBA" id="ARBA00004844"/>
    </source>
</evidence>
<gene>
    <name evidence="9" type="primary">purH</name>
    <name evidence="9" type="ORF">HKN21_02775</name>
</gene>
<dbReference type="FunFam" id="3.40.50.1380:FF:000001">
    <property type="entry name" value="Bifunctional purine biosynthesis protein PurH"/>
    <property type="match status" value="1"/>
</dbReference>
<evidence type="ECO:0000256" key="2">
    <source>
        <dbReference type="ARBA" id="ARBA00004954"/>
    </source>
</evidence>
<name>A0A7Y2E9C0_UNCEI</name>
<dbReference type="SMART" id="SM00798">
    <property type="entry name" value="AICARFT_IMPCHas"/>
    <property type="match status" value="1"/>
</dbReference>
<evidence type="ECO:0000313" key="10">
    <source>
        <dbReference type="Proteomes" id="UP000547674"/>
    </source>
</evidence>
<dbReference type="InterPro" id="IPR036914">
    <property type="entry name" value="MGS-like_dom_sf"/>
</dbReference>
<sequence length="360" mass="38338">MDLITVKRALLSVSDKAGLPEFAKGLAGAGVELLSTGGTAKLLREHDIPVKDVSEVTGFPECLDGRVKTLHPNIHAGLLADRKNPSHLSQASELGVGLIDLVVVNLYPFDKAAEVPGRTRDDLTEQIDIGGPTMLRAAAKNCDSVAVVCDPGDYGTILESITGSGITKDQSRDLAAKVFHHTAAYDAAISQAMREPRLRALPERWALGLIKESNLRYGENPHQLGAFYRVAGKPAEGLSALKQFQGKGLSYNNYLDMDAAYRLAAAFDDPTAVVVKHQNPCGVGFHDDMAQAFARAFAADTVSAFGGVVALNRPLTAAAAEKMKGIFLEVIVAPEVDPKALEVLGKKKNLRVVQAPPSLP</sequence>
<evidence type="ECO:0000256" key="5">
    <source>
        <dbReference type="ARBA" id="ARBA00022755"/>
    </source>
</evidence>
<dbReference type="UniPathway" id="UPA00074">
    <property type="reaction ID" value="UER00133"/>
</dbReference>
<dbReference type="EMBL" id="JABDJR010000102">
    <property type="protein sequence ID" value="NNF05664.1"/>
    <property type="molecule type" value="Genomic_DNA"/>
</dbReference>
<dbReference type="NCBIfam" id="NF002049">
    <property type="entry name" value="PRK00881.1"/>
    <property type="match status" value="1"/>
</dbReference>
<dbReference type="AlphaFoldDB" id="A0A7Y2E9C0"/>
<dbReference type="InterPro" id="IPR024051">
    <property type="entry name" value="AICAR_Tfase_dup_dom_sf"/>
</dbReference>
<accession>A0A7Y2E9C0</accession>
<dbReference type="Proteomes" id="UP000547674">
    <property type="component" value="Unassembled WGS sequence"/>
</dbReference>
<organism evidence="9 10">
    <name type="scientific">Eiseniibacteriota bacterium</name>
    <dbReference type="NCBI Taxonomy" id="2212470"/>
    <lineage>
        <taxon>Bacteria</taxon>
        <taxon>Candidatus Eiseniibacteriota</taxon>
    </lineage>
</organism>
<evidence type="ECO:0000259" key="8">
    <source>
        <dbReference type="PROSITE" id="PS51855"/>
    </source>
</evidence>
<dbReference type="Pfam" id="PF01808">
    <property type="entry name" value="AICARFT_IMPCHas"/>
    <property type="match status" value="1"/>
</dbReference>
<evidence type="ECO:0000256" key="4">
    <source>
        <dbReference type="ARBA" id="ARBA00022679"/>
    </source>
</evidence>
<dbReference type="Pfam" id="PF02142">
    <property type="entry name" value="MGS"/>
    <property type="match status" value="1"/>
</dbReference>
<dbReference type="PANTHER" id="PTHR11692">
    <property type="entry name" value="BIFUNCTIONAL PURINE BIOSYNTHESIS PROTEIN PURH"/>
    <property type="match status" value="1"/>
</dbReference>
<comment type="pathway">
    <text evidence="1">Purine metabolism; IMP biosynthesis via de novo pathway; IMP from 5-formamido-1-(5-phospho-D-ribosyl)imidazole-4-carboxamide: step 1/1.</text>
</comment>